<dbReference type="PANTHER" id="PTHR31827">
    <property type="entry name" value="EMB|CAB89363.1"/>
    <property type="match status" value="1"/>
</dbReference>
<dbReference type="EMBL" id="VJMH01005476">
    <property type="protein sequence ID" value="KAF0695502.1"/>
    <property type="molecule type" value="Genomic_DNA"/>
</dbReference>
<accession>A0A485KZI1</accession>
<feature type="compositionally biased region" description="Low complexity" evidence="1">
    <location>
        <begin position="122"/>
        <end position="133"/>
    </location>
</feature>
<reference evidence="3" key="2">
    <citation type="submission" date="2019-06" db="EMBL/GenBank/DDBJ databases">
        <title>Genomics analysis of Aphanomyces spp. identifies a new class of oomycete effector associated with host adaptation.</title>
        <authorList>
            <person name="Gaulin E."/>
        </authorList>
    </citation>
    <scope>NUCLEOTIDE SEQUENCE</scope>
    <source>
        <strain evidence="3">CBS 578.67</strain>
    </source>
</reference>
<evidence type="ECO:0000313" key="5">
    <source>
        <dbReference type="Proteomes" id="UP000332933"/>
    </source>
</evidence>
<dbReference type="OrthoDB" id="77038at2759"/>
<dbReference type="EMBL" id="CAADRA010005497">
    <property type="protein sequence ID" value="VFT90528.1"/>
    <property type="molecule type" value="Genomic_DNA"/>
</dbReference>
<feature type="domain" description="WRKY19-like zinc finger" evidence="2">
    <location>
        <begin position="238"/>
        <end position="261"/>
    </location>
</feature>
<name>A0A485KZI1_9STRA</name>
<organism evidence="4 5">
    <name type="scientific">Aphanomyces stellatus</name>
    <dbReference type="NCBI Taxonomy" id="120398"/>
    <lineage>
        <taxon>Eukaryota</taxon>
        <taxon>Sar</taxon>
        <taxon>Stramenopiles</taxon>
        <taxon>Oomycota</taxon>
        <taxon>Saprolegniomycetes</taxon>
        <taxon>Saprolegniales</taxon>
        <taxon>Verrucalvaceae</taxon>
        <taxon>Aphanomyces</taxon>
    </lineage>
</organism>
<proteinExistence type="predicted"/>
<dbReference type="Proteomes" id="UP000332933">
    <property type="component" value="Unassembled WGS sequence"/>
</dbReference>
<feature type="domain" description="WRKY19-like zinc finger" evidence="2">
    <location>
        <begin position="262"/>
        <end position="285"/>
    </location>
</feature>
<reference evidence="4 5" key="1">
    <citation type="submission" date="2019-03" db="EMBL/GenBank/DDBJ databases">
        <authorList>
            <person name="Gaulin E."/>
            <person name="Dumas B."/>
        </authorList>
    </citation>
    <scope>NUCLEOTIDE SEQUENCE [LARGE SCALE GENOMIC DNA]</scope>
    <source>
        <strain evidence="4">CBS 568.67</strain>
    </source>
</reference>
<evidence type="ECO:0000313" key="4">
    <source>
        <dbReference type="EMBL" id="VFT90528.1"/>
    </source>
</evidence>
<dbReference type="Pfam" id="PF24906">
    <property type="entry name" value="Zf_WRKY19"/>
    <property type="match status" value="4"/>
</dbReference>
<feature type="region of interest" description="Disordered" evidence="1">
    <location>
        <begin position="102"/>
        <end position="144"/>
    </location>
</feature>
<protein>
    <submittedName>
        <fullName evidence="4">Aste57867_13695 protein</fullName>
    </submittedName>
</protein>
<dbReference type="PANTHER" id="PTHR31827:SF1">
    <property type="entry name" value="EMB|CAB89363.1"/>
    <property type="match status" value="1"/>
</dbReference>
<keyword evidence="5" id="KW-1185">Reference proteome</keyword>
<evidence type="ECO:0000259" key="2">
    <source>
        <dbReference type="Pfam" id="PF24906"/>
    </source>
</evidence>
<feature type="domain" description="WRKY19-like zinc finger" evidence="2">
    <location>
        <begin position="311"/>
        <end position="333"/>
    </location>
</feature>
<dbReference type="InterPro" id="IPR056866">
    <property type="entry name" value="Znf_WRKY19"/>
</dbReference>
<evidence type="ECO:0000313" key="3">
    <source>
        <dbReference type="EMBL" id="KAF0695502.1"/>
    </source>
</evidence>
<evidence type="ECO:0000256" key="1">
    <source>
        <dbReference type="SAM" id="MobiDB-lite"/>
    </source>
</evidence>
<feature type="domain" description="WRKY19-like zinc finger" evidence="2">
    <location>
        <begin position="286"/>
        <end position="309"/>
    </location>
</feature>
<dbReference type="AlphaFoldDB" id="A0A485KZI1"/>
<sequence>MHSPPPFSRIRRDSLFGDNDLFAGYPLDPLTGLKDEQGGNFEPLDHANLSMPLTPLHKIDLAMYPTFNTSEFELRVPQLASTYDYSGNHTPNTQTFLSLTPQHHHHYNQQQQQHQQQHHQHQQPSQQPSSSHSYPPPPPMTYQDMRAHTTISSSPAIEVRKFPADHEFRKFQLANHVLPIASTQRSLSESHFHKAPSSSLQQLHQSSFPAKVPVQRSTTVPTTARDLTQLQPTYKSKGKRCTEAGCTRRAQSNNRCKAHGGGARCQHPGCPKSSQGGGFCRAHGGGKKCEFQGCTKGQQRKGFCYAHGGIRKCKHASCDKKDRGNGFCIAHGGGKRCSSDGCMNAVRKGRFCRAHMTDE</sequence>
<gene>
    <name evidence="4" type="primary">Aste57867_13695</name>
    <name evidence="3" type="ORF">As57867_013645</name>
    <name evidence="4" type="ORF">ASTE57867_13695</name>
</gene>